<protein>
    <submittedName>
        <fullName evidence="1">Uncharacterized protein</fullName>
    </submittedName>
</protein>
<dbReference type="HOGENOM" id="CLU_1366902_0_0_1"/>
<organism evidence="1">
    <name type="scientific">Rhizophagus irregularis (strain DAOM 181602 / DAOM 197198 / MUCL 43194)</name>
    <name type="common">Arbuscular mycorrhizal fungus</name>
    <name type="synonym">Glomus intraradices</name>
    <dbReference type="NCBI Taxonomy" id="747089"/>
    <lineage>
        <taxon>Eukaryota</taxon>
        <taxon>Fungi</taxon>
        <taxon>Fungi incertae sedis</taxon>
        <taxon>Mucoromycota</taxon>
        <taxon>Glomeromycotina</taxon>
        <taxon>Glomeromycetes</taxon>
        <taxon>Glomerales</taxon>
        <taxon>Glomeraceae</taxon>
        <taxon>Rhizophagus</taxon>
    </lineage>
</organism>
<gene>
    <name evidence="1" type="ORF">GLOINDRAFT_89027</name>
</gene>
<name>U9T1V1_RHIID</name>
<dbReference type="EMBL" id="KI299689">
    <property type="protein sequence ID" value="ERZ97355.1"/>
    <property type="molecule type" value="Genomic_DNA"/>
</dbReference>
<dbReference type="AlphaFoldDB" id="U9T1V1"/>
<proteinExistence type="predicted"/>
<reference evidence="1" key="1">
    <citation type="submission" date="2013-07" db="EMBL/GenBank/DDBJ databases">
        <title>The genome of an arbuscular mycorrhizal fungus provides insights into the evolution of the oldest plant symbiosis.</title>
        <authorList>
            <consortium name="DOE Joint Genome Institute"/>
            <person name="Tisserant E."/>
            <person name="Malbreil M."/>
            <person name="Kuo A."/>
            <person name="Kohler A."/>
            <person name="Symeonidi A."/>
            <person name="Balestrini R."/>
            <person name="Charron P."/>
            <person name="Duensing N."/>
            <person name="Frei-dit-Frey N."/>
            <person name="Gianinazzi-Pearson V."/>
            <person name="Gilbert B."/>
            <person name="Handa Y."/>
            <person name="Hijri M."/>
            <person name="Kaul R."/>
            <person name="Kawaguchi M."/>
            <person name="Krajinski F."/>
            <person name="Lammers P."/>
            <person name="Lapierre D."/>
            <person name="Masclaux F.G."/>
            <person name="Murat C."/>
            <person name="Morin E."/>
            <person name="Ndikumana S."/>
            <person name="Pagni M."/>
            <person name="Petitpierre D."/>
            <person name="Requena N."/>
            <person name="Rosikiewicz P."/>
            <person name="Riley R."/>
            <person name="Saito K."/>
            <person name="San Clemente H."/>
            <person name="Shapiro H."/>
            <person name="van Tuinen D."/>
            <person name="Becard G."/>
            <person name="Bonfante P."/>
            <person name="Paszkowski U."/>
            <person name="Shachar-Hill Y."/>
            <person name="Young J.P."/>
            <person name="Sanders I.R."/>
            <person name="Henrissat B."/>
            <person name="Rensing S.A."/>
            <person name="Grigoriev I.V."/>
            <person name="Corradi N."/>
            <person name="Roux C."/>
            <person name="Martin F."/>
        </authorList>
    </citation>
    <scope>NUCLEOTIDE SEQUENCE</scope>
    <source>
        <strain evidence="1">DAOM 197198</strain>
    </source>
</reference>
<accession>U9T1V1</accession>
<evidence type="ECO:0000313" key="1">
    <source>
        <dbReference type="EMBL" id="ERZ97355.1"/>
    </source>
</evidence>
<sequence>MGIGSPYDIRNQVMDDLIKAYSSTFASGIKRFTMRIKALRSKKMSTLFCGSHLVMNRLSEFYLCIPRPLELQTENQGPFIMVILHHEVMETLEEFIIYVMLTIKYKNMKLIRRLHRKLAKWLCSNHRIVLLPEFQIQVSAVFSLNYPEPCAHGVIIVLSIFTSQINDKLGGSKTFKCEGYSICDINGARNILLSFLTIII</sequence>
<dbReference type="VEuPathDB" id="FungiDB:RhiirFUN_025354"/>